<evidence type="ECO:0000313" key="2">
    <source>
        <dbReference type="Proteomes" id="UP000238426"/>
    </source>
</evidence>
<protein>
    <submittedName>
        <fullName evidence="1">Gliding motility lipoprotein GldH</fullName>
    </submittedName>
</protein>
<name>A0A2T1NDD4_9FLAO</name>
<sequence>MIQKKTNINFILIIAVICFVSCKNDMVFDEYKEVSTSWNEKDIVSFKMNPNDTLQAYNLFVNVRNTNEYKYNNLFLIVEMDFPNGKVVVDTLEYKMAYKTGELLGEGIGAIKTNKLWYKEGVKFTEEGDYEIKIQHAMRKNGEVNGITNLEGVTDVGFSIEKSK</sequence>
<dbReference type="Proteomes" id="UP000238426">
    <property type="component" value="Unassembled WGS sequence"/>
</dbReference>
<reference evidence="1 2" key="1">
    <citation type="submission" date="2018-03" db="EMBL/GenBank/DDBJ databases">
        <title>Mesoflavibacter sp. HG37 and Mesoflavibacter sp. HG96 sp.nov., two marine bacteria isolated from seawater of Western Pacific Ocean.</title>
        <authorList>
            <person name="Cheng H."/>
            <person name="Wu Y.-H."/>
            <person name="Guo L.-L."/>
            <person name="Xu X.-W."/>
        </authorList>
    </citation>
    <scope>NUCLEOTIDE SEQUENCE [LARGE SCALE GENOMIC DNA]</scope>
    <source>
        <strain evidence="1 2">KCTC 32269</strain>
    </source>
</reference>
<keyword evidence="1" id="KW-0449">Lipoprotein</keyword>
<dbReference type="EMBL" id="PXOQ01000007">
    <property type="protein sequence ID" value="PSG90440.1"/>
    <property type="molecule type" value="Genomic_DNA"/>
</dbReference>
<dbReference type="Pfam" id="PF14109">
    <property type="entry name" value="GldH_lipo"/>
    <property type="match status" value="1"/>
</dbReference>
<keyword evidence="2" id="KW-1185">Reference proteome</keyword>
<gene>
    <name evidence="1" type="ORF">C7H52_03925</name>
</gene>
<dbReference type="OrthoDB" id="982482at2"/>
<dbReference type="NCBIfam" id="TIGR03511">
    <property type="entry name" value="GldH_lipo"/>
    <property type="match status" value="1"/>
</dbReference>
<evidence type="ECO:0000313" key="1">
    <source>
        <dbReference type="EMBL" id="PSG90440.1"/>
    </source>
</evidence>
<proteinExistence type="predicted"/>
<organism evidence="1 2">
    <name type="scientific">Aurantibacter aestuarii</name>
    <dbReference type="NCBI Taxonomy" id="1266046"/>
    <lineage>
        <taxon>Bacteria</taxon>
        <taxon>Pseudomonadati</taxon>
        <taxon>Bacteroidota</taxon>
        <taxon>Flavobacteriia</taxon>
        <taxon>Flavobacteriales</taxon>
        <taxon>Flavobacteriaceae</taxon>
        <taxon>Aurantibacter</taxon>
    </lineage>
</organism>
<dbReference type="InterPro" id="IPR020018">
    <property type="entry name" value="Motility-assoc_lipoprot_GldH"/>
</dbReference>
<comment type="caution">
    <text evidence="1">The sequence shown here is derived from an EMBL/GenBank/DDBJ whole genome shotgun (WGS) entry which is preliminary data.</text>
</comment>
<accession>A0A2T1NDD4</accession>
<dbReference type="AlphaFoldDB" id="A0A2T1NDD4"/>
<dbReference type="RefSeq" id="WP_106462581.1">
    <property type="nucleotide sequence ID" value="NZ_PXOQ01000007.1"/>
</dbReference>